<keyword evidence="3" id="KW-1185">Reference proteome</keyword>
<proteinExistence type="predicted"/>
<organism evidence="2 3">
    <name type="scientific">Pisolithus microcarpus 441</name>
    <dbReference type="NCBI Taxonomy" id="765257"/>
    <lineage>
        <taxon>Eukaryota</taxon>
        <taxon>Fungi</taxon>
        <taxon>Dikarya</taxon>
        <taxon>Basidiomycota</taxon>
        <taxon>Agaricomycotina</taxon>
        <taxon>Agaricomycetes</taxon>
        <taxon>Agaricomycetidae</taxon>
        <taxon>Boletales</taxon>
        <taxon>Sclerodermatineae</taxon>
        <taxon>Pisolithaceae</taxon>
        <taxon>Pisolithus</taxon>
    </lineage>
</organism>
<dbReference type="HOGENOM" id="CLU_2427878_0_0_1"/>
<reference evidence="2 3" key="1">
    <citation type="submission" date="2014-04" db="EMBL/GenBank/DDBJ databases">
        <authorList>
            <consortium name="DOE Joint Genome Institute"/>
            <person name="Kuo A."/>
            <person name="Kohler A."/>
            <person name="Costa M.D."/>
            <person name="Nagy L.G."/>
            <person name="Floudas D."/>
            <person name="Copeland A."/>
            <person name="Barry K.W."/>
            <person name="Cichocki N."/>
            <person name="Veneault-Fourrey C."/>
            <person name="LaButti K."/>
            <person name="Lindquist E.A."/>
            <person name="Lipzen A."/>
            <person name="Lundell T."/>
            <person name="Morin E."/>
            <person name="Murat C."/>
            <person name="Sun H."/>
            <person name="Tunlid A."/>
            <person name="Henrissat B."/>
            <person name="Grigoriev I.V."/>
            <person name="Hibbett D.S."/>
            <person name="Martin F."/>
            <person name="Nordberg H.P."/>
            <person name="Cantor M.N."/>
            <person name="Hua S.X."/>
        </authorList>
    </citation>
    <scope>NUCLEOTIDE SEQUENCE [LARGE SCALE GENOMIC DNA]</scope>
    <source>
        <strain evidence="2 3">441</strain>
    </source>
</reference>
<protein>
    <submittedName>
        <fullName evidence="2">Uncharacterized protein</fullName>
    </submittedName>
</protein>
<accession>A0A0C9Z350</accession>
<dbReference type="AlphaFoldDB" id="A0A0C9Z350"/>
<name>A0A0C9Z350_9AGAM</name>
<evidence type="ECO:0000256" key="1">
    <source>
        <dbReference type="SAM" id="MobiDB-lite"/>
    </source>
</evidence>
<evidence type="ECO:0000313" key="2">
    <source>
        <dbReference type="EMBL" id="KIK14453.1"/>
    </source>
</evidence>
<sequence>MNFTRMYSGHRCVFVGMNCRGLEGKYLTCSVTVHHQGTPRLRLLGPISGAQHSALGLRTPQLKMGGVQLETPSPIGSGSGVTGGMPLPETL</sequence>
<gene>
    <name evidence="2" type="ORF">PISMIDRAFT_687952</name>
</gene>
<evidence type="ECO:0000313" key="3">
    <source>
        <dbReference type="Proteomes" id="UP000054018"/>
    </source>
</evidence>
<reference evidence="3" key="2">
    <citation type="submission" date="2015-01" db="EMBL/GenBank/DDBJ databases">
        <title>Evolutionary Origins and Diversification of the Mycorrhizal Mutualists.</title>
        <authorList>
            <consortium name="DOE Joint Genome Institute"/>
            <consortium name="Mycorrhizal Genomics Consortium"/>
            <person name="Kohler A."/>
            <person name="Kuo A."/>
            <person name="Nagy L.G."/>
            <person name="Floudas D."/>
            <person name="Copeland A."/>
            <person name="Barry K.W."/>
            <person name="Cichocki N."/>
            <person name="Veneault-Fourrey C."/>
            <person name="LaButti K."/>
            <person name="Lindquist E.A."/>
            <person name="Lipzen A."/>
            <person name="Lundell T."/>
            <person name="Morin E."/>
            <person name="Murat C."/>
            <person name="Riley R."/>
            <person name="Ohm R."/>
            <person name="Sun H."/>
            <person name="Tunlid A."/>
            <person name="Henrissat B."/>
            <person name="Grigoriev I.V."/>
            <person name="Hibbett D.S."/>
            <person name="Martin F."/>
        </authorList>
    </citation>
    <scope>NUCLEOTIDE SEQUENCE [LARGE SCALE GENOMIC DNA]</scope>
    <source>
        <strain evidence="3">441</strain>
    </source>
</reference>
<feature type="region of interest" description="Disordered" evidence="1">
    <location>
        <begin position="67"/>
        <end position="91"/>
    </location>
</feature>
<dbReference type="EMBL" id="KN833937">
    <property type="protein sequence ID" value="KIK14453.1"/>
    <property type="molecule type" value="Genomic_DNA"/>
</dbReference>
<dbReference type="Proteomes" id="UP000054018">
    <property type="component" value="Unassembled WGS sequence"/>
</dbReference>